<name>A0AAD6QW22_9ROSI</name>
<protein>
    <recommendedName>
        <fullName evidence="5">RRM domain-containing protein</fullName>
    </recommendedName>
</protein>
<feature type="domain" description="RRM" evidence="5">
    <location>
        <begin position="182"/>
        <end position="259"/>
    </location>
</feature>
<evidence type="ECO:0000313" key="7">
    <source>
        <dbReference type="Proteomes" id="UP001164929"/>
    </source>
</evidence>
<sequence>MMLCTKVLWEMDGKKSEKKKEKKKKKRERENIVMLREKRPRFNSPQAIIFMPPYPITISGHLIRQKNPKRGSSLARSLMASLRLPCCLSSKTPSFSINPITPKLSSLHNQPNNFTFNTNTNNISLSHSLCFPIRNNNKFRHFLLHFSSTTQDHPVVDSSSLDDVVTEYQSKAEEKEEEFSKTRLLASNVPWNCTAEDIRALFQKFGTVVDVELSMYSKTRNRGLAFVTMGSPEEAVAALNNLESYEFEGRTLKMNYAKAKKKKPSPPPPPKPGPTFNLFVANLPFEAKSKDLKEFFIAEGANVVSAEIIFHDNPRRPSGYGFVAFKTKKEADYAISTFSEKEFMGRQLRVARSRQFVKQRKEDASQSDGTSGELESEKVQADTANDN</sequence>
<evidence type="ECO:0000256" key="3">
    <source>
        <dbReference type="SAM" id="Coils"/>
    </source>
</evidence>
<feature type="region of interest" description="Disordered" evidence="4">
    <location>
        <begin position="355"/>
        <end position="387"/>
    </location>
</feature>
<keyword evidence="3" id="KW-0175">Coiled coil</keyword>
<reference evidence="6" key="1">
    <citation type="journal article" date="2023" name="Mol. Ecol. Resour.">
        <title>Chromosome-level genome assembly of a triploid poplar Populus alba 'Berolinensis'.</title>
        <authorList>
            <person name="Chen S."/>
            <person name="Yu Y."/>
            <person name="Wang X."/>
            <person name="Wang S."/>
            <person name="Zhang T."/>
            <person name="Zhou Y."/>
            <person name="He R."/>
            <person name="Meng N."/>
            <person name="Wang Y."/>
            <person name="Liu W."/>
            <person name="Liu Z."/>
            <person name="Liu J."/>
            <person name="Guo Q."/>
            <person name="Huang H."/>
            <person name="Sederoff R.R."/>
            <person name="Wang G."/>
            <person name="Qu G."/>
            <person name="Chen S."/>
        </authorList>
    </citation>
    <scope>NUCLEOTIDE SEQUENCE</scope>
    <source>
        <strain evidence="6">SC-2020</strain>
    </source>
</reference>
<dbReference type="GO" id="GO:0009535">
    <property type="term" value="C:chloroplast thylakoid membrane"/>
    <property type="evidence" value="ECO:0007669"/>
    <property type="project" value="TreeGrafter"/>
</dbReference>
<proteinExistence type="predicted"/>
<keyword evidence="7" id="KW-1185">Reference proteome</keyword>
<dbReference type="InterPro" id="IPR035979">
    <property type="entry name" value="RBD_domain_sf"/>
</dbReference>
<dbReference type="EMBL" id="JAQIZT010000005">
    <property type="protein sequence ID" value="KAJ6997647.1"/>
    <property type="molecule type" value="Genomic_DNA"/>
</dbReference>
<dbReference type="Gene3D" id="3.30.70.330">
    <property type="match status" value="2"/>
</dbReference>
<dbReference type="PANTHER" id="PTHR48025:SF17">
    <property type="entry name" value="28 KDA RIBONUCLEOPROTEIN, CHLOROPLASTIC"/>
    <property type="match status" value="1"/>
</dbReference>
<accession>A0AAD6QW22</accession>
<dbReference type="InterPro" id="IPR000504">
    <property type="entry name" value="RRM_dom"/>
</dbReference>
<dbReference type="GO" id="GO:1901259">
    <property type="term" value="P:chloroplast rRNA processing"/>
    <property type="evidence" value="ECO:0007669"/>
    <property type="project" value="TreeGrafter"/>
</dbReference>
<dbReference type="AlphaFoldDB" id="A0AAD6QW22"/>
<gene>
    <name evidence="6" type="ORF">NC653_014026</name>
</gene>
<dbReference type="PROSITE" id="PS50102">
    <property type="entry name" value="RRM"/>
    <property type="match status" value="2"/>
</dbReference>
<feature type="coiled-coil region" evidence="3">
    <location>
        <begin position="11"/>
        <end position="38"/>
    </location>
</feature>
<evidence type="ECO:0000259" key="5">
    <source>
        <dbReference type="PROSITE" id="PS50102"/>
    </source>
</evidence>
<comment type="caution">
    <text evidence="6">The sequence shown here is derived from an EMBL/GenBank/DDBJ whole genome shotgun (WGS) entry which is preliminary data.</text>
</comment>
<dbReference type="SMART" id="SM00360">
    <property type="entry name" value="RRM"/>
    <property type="match status" value="2"/>
</dbReference>
<evidence type="ECO:0000256" key="4">
    <source>
        <dbReference type="SAM" id="MobiDB-lite"/>
    </source>
</evidence>
<dbReference type="Pfam" id="PF00076">
    <property type="entry name" value="RRM_1"/>
    <property type="match status" value="2"/>
</dbReference>
<dbReference type="SUPFAM" id="SSF54928">
    <property type="entry name" value="RNA-binding domain, RBD"/>
    <property type="match status" value="2"/>
</dbReference>
<organism evidence="6 7">
    <name type="scientific">Populus alba x Populus x berolinensis</name>
    <dbReference type="NCBI Taxonomy" id="444605"/>
    <lineage>
        <taxon>Eukaryota</taxon>
        <taxon>Viridiplantae</taxon>
        <taxon>Streptophyta</taxon>
        <taxon>Embryophyta</taxon>
        <taxon>Tracheophyta</taxon>
        <taxon>Spermatophyta</taxon>
        <taxon>Magnoliopsida</taxon>
        <taxon>eudicotyledons</taxon>
        <taxon>Gunneridae</taxon>
        <taxon>Pentapetalae</taxon>
        <taxon>rosids</taxon>
        <taxon>fabids</taxon>
        <taxon>Malpighiales</taxon>
        <taxon>Salicaceae</taxon>
        <taxon>Saliceae</taxon>
        <taxon>Populus</taxon>
    </lineage>
</organism>
<dbReference type="InterPro" id="IPR012677">
    <property type="entry name" value="Nucleotide-bd_a/b_plait_sf"/>
</dbReference>
<dbReference type="GO" id="GO:0003729">
    <property type="term" value="F:mRNA binding"/>
    <property type="evidence" value="ECO:0007669"/>
    <property type="project" value="TreeGrafter"/>
</dbReference>
<feature type="domain" description="RRM" evidence="5">
    <location>
        <begin position="276"/>
        <end position="355"/>
    </location>
</feature>
<dbReference type="Proteomes" id="UP001164929">
    <property type="component" value="Chromosome 5"/>
</dbReference>
<evidence type="ECO:0000313" key="6">
    <source>
        <dbReference type="EMBL" id="KAJ6997647.1"/>
    </source>
</evidence>
<keyword evidence="1 2" id="KW-0694">RNA-binding</keyword>
<evidence type="ECO:0000256" key="1">
    <source>
        <dbReference type="ARBA" id="ARBA00022884"/>
    </source>
</evidence>
<dbReference type="InterPro" id="IPR050502">
    <property type="entry name" value="Euk_RNA-bind_prot"/>
</dbReference>
<dbReference type="FunFam" id="3.30.70.330:FF:000924">
    <property type="entry name" value="RNA-binding protein CP33, chloroplastic"/>
    <property type="match status" value="1"/>
</dbReference>
<evidence type="ECO:0000256" key="2">
    <source>
        <dbReference type="PROSITE-ProRule" id="PRU00176"/>
    </source>
</evidence>
<dbReference type="PANTHER" id="PTHR48025">
    <property type="entry name" value="OS02G0815200 PROTEIN"/>
    <property type="match status" value="1"/>
</dbReference>